<evidence type="ECO:0000256" key="1">
    <source>
        <dbReference type="SAM" id="SignalP"/>
    </source>
</evidence>
<reference evidence="4 5" key="1">
    <citation type="submission" date="2018-07" db="EMBL/GenBank/DDBJ databases">
        <title>Freshwater and sediment microbial communities from various areas in North America, analyzing microbe dynamics in response to fracking.</title>
        <authorList>
            <person name="Lamendella R."/>
        </authorList>
    </citation>
    <scope>NUCLEOTIDE SEQUENCE [LARGE SCALE GENOMIC DNA]</scope>
    <source>
        <strain evidence="4 5">114E</strain>
        <strain evidence="3 6">114E_o</strain>
    </source>
</reference>
<evidence type="ECO:0000313" key="4">
    <source>
        <dbReference type="EMBL" id="RCW35723.1"/>
    </source>
</evidence>
<evidence type="ECO:0000313" key="6">
    <source>
        <dbReference type="Proteomes" id="UP000253065"/>
    </source>
</evidence>
<name>A0A368V4J3_MARNT</name>
<dbReference type="Pfam" id="PF04784">
    <property type="entry name" value="DUF547"/>
    <property type="match status" value="1"/>
</dbReference>
<keyword evidence="6" id="KW-1185">Reference proteome</keyword>
<dbReference type="Proteomes" id="UP000252795">
    <property type="component" value="Unassembled WGS sequence"/>
</dbReference>
<evidence type="ECO:0000313" key="5">
    <source>
        <dbReference type="Proteomes" id="UP000252795"/>
    </source>
</evidence>
<feature type="signal peptide" evidence="1">
    <location>
        <begin position="1"/>
        <end position="22"/>
    </location>
</feature>
<keyword evidence="1" id="KW-0732">Signal</keyword>
<comment type="caution">
    <text evidence="4">The sequence shown here is derived from an EMBL/GenBank/DDBJ whole genome shotgun (WGS) entry which is preliminary data.</text>
</comment>
<organism evidence="4 5">
    <name type="scientific">Marinobacter nauticus</name>
    <name type="common">Marinobacter hydrocarbonoclasticus</name>
    <name type="synonym">Marinobacter aquaeolei</name>
    <dbReference type="NCBI Taxonomy" id="2743"/>
    <lineage>
        <taxon>Bacteria</taxon>
        <taxon>Pseudomonadati</taxon>
        <taxon>Pseudomonadota</taxon>
        <taxon>Gammaproteobacteria</taxon>
        <taxon>Pseudomonadales</taxon>
        <taxon>Marinobacteraceae</taxon>
        <taxon>Marinobacter</taxon>
    </lineage>
</organism>
<evidence type="ECO:0000313" key="3">
    <source>
        <dbReference type="EMBL" id="RBP75192.1"/>
    </source>
</evidence>
<dbReference type="Proteomes" id="UP000253065">
    <property type="component" value="Unassembled WGS sequence"/>
</dbReference>
<proteinExistence type="predicted"/>
<feature type="domain" description="DUF547" evidence="2">
    <location>
        <begin position="84"/>
        <end position="204"/>
    </location>
</feature>
<dbReference type="PANTHER" id="PTHR46361:SF3">
    <property type="entry name" value="ELECTRON CARRIER_ PROTEIN DISULFIDE OXIDOREDUCTASE"/>
    <property type="match status" value="1"/>
</dbReference>
<accession>A0A368V4J3</accession>
<dbReference type="InterPro" id="IPR006869">
    <property type="entry name" value="DUF547"/>
</dbReference>
<dbReference type="EMBL" id="QNSA01000004">
    <property type="protein sequence ID" value="RBP75192.1"/>
    <property type="molecule type" value="Genomic_DNA"/>
</dbReference>
<dbReference type="RefSeq" id="WP_036149573.1">
    <property type="nucleotide sequence ID" value="NZ_QNSA01000004.1"/>
</dbReference>
<gene>
    <name evidence="4" type="ORF">DET51_104342</name>
    <name evidence="3" type="ORF">DET64_104342</name>
</gene>
<evidence type="ECO:0000259" key="2">
    <source>
        <dbReference type="Pfam" id="PF04784"/>
    </source>
</evidence>
<protein>
    <submittedName>
        <fullName evidence="4">Uncharacterized protein DUF547</fullName>
    </submittedName>
</protein>
<dbReference type="AlphaFoldDB" id="A0A368V4J3"/>
<feature type="chain" id="PRO_5016754022" evidence="1">
    <location>
        <begin position="23"/>
        <end position="281"/>
    </location>
</feature>
<sequence>MRVAWLLSVMLGLSLLSGVTTADPNRSLFKGYQSLLASYVIEQRLPGGGLVSAFDYLAALNDNATPQLLARQRTLLQEFDPRTLDGREESVAFWINAYNFFMVFQILTERPGDELVSSVWDYGGRLNPFVDNVFERERFSVGGRDYSLDGIEKGILLGEEYADKGWKDARVHFAVNCASVGCPPLRAQLYTADNLEQLLEENTRLAFNTPRHLRVSGDTLYLTELFKWYEEDFRQAAGSAKAFISKWATVEIAALVKGSAAVDSISYDWALNRPENFPELE</sequence>
<dbReference type="EMBL" id="QPJB01000004">
    <property type="protein sequence ID" value="RCW35723.1"/>
    <property type="molecule type" value="Genomic_DNA"/>
</dbReference>
<dbReference type="PANTHER" id="PTHR46361">
    <property type="entry name" value="ELECTRON CARRIER/ PROTEIN DISULFIDE OXIDOREDUCTASE"/>
    <property type="match status" value="1"/>
</dbReference>